<dbReference type="InterPro" id="IPR029787">
    <property type="entry name" value="Nucleotide_cyclase"/>
</dbReference>
<sequence>MKTQNDHDLRDQEIEALRREVAYLRKNSEQTAGRLLLADTQAIAIRHELEQKRRGFRLMADLAVSLGRETDYESVFVSVSRRINAALSMQRTAVLAPDPDGGFSAVVLQGYPPHEQKVILECRIEIDPEMLDPTHPVLVTGADPDERLASVRKALALPYLISSPVMLHDNVVALLVTGRLVEERPYLPRLGESDVETVQMVSVYLAVMFTGFRLRHAEILASYDPLTQLFNLRSTTESLRHTLEYAQQGGYHAALLFIDLDGFKDVNDTHGHAAGDMVLRIVSERLVNCVRESDIVGRIGGDEFVVVLTHISQPEDAAGIAGKIVDSLSRPMDVQGARCQVGASVGIAVYPEHGEDESALLHAADDAMYAVKNNGKNAYRYAITAKGTEKGS</sequence>
<dbReference type="CDD" id="cd01949">
    <property type="entry name" value="GGDEF"/>
    <property type="match status" value="1"/>
</dbReference>
<dbReference type="InterPro" id="IPR029016">
    <property type="entry name" value="GAF-like_dom_sf"/>
</dbReference>
<evidence type="ECO:0000313" key="3">
    <source>
        <dbReference type="Proteomes" id="UP001156215"/>
    </source>
</evidence>
<dbReference type="Gene3D" id="3.30.450.40">
    <property type="match status" value="1"/>
</dbReference>
<dbReference type="InterPro" id="IPR000160">
    <property type="entry name" value="GGDEF_dom"/>
</dbReference>
<protein>
    <submittedName>
        <fullName evidence="2">GGDEF domain-containing protein</fullName>
    </submittedName>
</protein>
<name>A0A9E9P3N2_9BURK</name>
<dbReference type="PANTHER" id="PTHR46663">
    <property type="entry name" value="DIGUANYLATE CYCLASE DGCT-RELATED"/>
    <property type="match status" value="1"/>
</dbReference>
<feature type="domain" description="GGDEF" evidence="1">
    <location>
        <begin position="251"/>
        <end position="384"/>
    </location>
</feature>
<keyword evidence="3" id="KW-1185">Reference proteome</keyword>
<dbReference type="PANTHER" id="PTHR46663:SF2">
    <property type="entry name" value="GGDEF DOMAIN-CONTAINING PROTEIN"/>
    <property type="match status" value="1"/>
</dbReference>
<dbReference type="InterPro" id="IPR052163">
    <property type="entry name" value="DGC-Regulatory_Protein"/>
</dbReference>
<gene>
    <name evidence="2" type="ORF">NB640_00645</name>
</gene>
<dbReference type="RefSeq" id="WP_269309216.1">
    <property type="nucleotide sequence ID" value="NZ_CP098242.1"/>
</dbReference>
<dbReference type="Gene3D" id="3.30.70.270">
    <property type="match status" value="1"/>
</dbReference>
<dbReference type="GO" id="GO:0003824">
    <property type="term" value="F:catalytic activity"/>
    <property type="evidence" value="ECO:0007669"/>
    <property type="project" value="UniProtKB-ARBA"/>
</dbReference>
<dbReference type="FunFam" id="3.30.70.270:FF:000001">
    <property type="entry name" value="Diguanylate cyclase domain protein"/>
    <property type="match status" value="1"/>
</dbReference>
<dbReference type="EMBL" id="CP098242">
    <property type="protein sequence ID" value="WAW10213.1"/>
    <property type="molecule type" value="Genomic_DNA"/>
</dbReference>
<proteinExistence type="predicted"/>
<dbReference type="NCBIfam" id="TIGR00254">
    <property type="entry name" value="GGDEF"/>
    <property type="match status" value="1"/>
</dbReference>
<organism evidence="2 3">
    <name type="scientific">Oxalobacter vibrioformis</name>
    <dbReference type="NCBI Taxonomy" id="933080"/>
    <lineage>
        <taxon>Bacteria</taxon>
        <taxon>Pseudomonadati</taxon>
        <taxon>Pseudomonadota</taxon>
        <taxon>Betaproteobacteria</taxon>
        <taxon>Burkholderiales</taxon>
        <taxon>Oxalobacteraceae</taxon>
        <taxon>Oxalobacter</taxon>
    </lineage>
</organism>
<dbReference type="PROSITE" id="PS50887">
    <property type="entry name" value="GGDEF"/>
    <property type="match status" value="1"/>
</dbReference>
<dbReference type="Pfam" id="PF00990">
    <property type="entry name" value="GGDEF"/>
    <property type="match status" value="1"/>
</dbReference>
<evidence type="ECO:0000313" key="2">
    <source>
        <dbReference type="EMBL" id="WAW10213.1"/>
    </source>
</evidence>
<dbReference type="KEGG" id="ovb:NB640_00645"/>
<dbReference type="InterPro" id="IPR043128">
    <property type="entry name" value="Rev_trsase/Diguanyl_cyclase"/>
</dbReference>
<dbReference type="SUPFAM" id="SSF55073">
    <property type="entry name" value="Nucleotide cyclase"/>
    <property type="match status" value="1"/>
</dbReference>
<accession>A0A9E9P3N2</accession>
<evidence type="ECO:0000259" key="1">
    <source>
        <dbReference type="PROSITE" id="PS50887"/>
    </source>
</evidence>
<dbReference type="SUPFAM" id="SSF55781">
    <property type="entry name" value="GAF domain-like"/>
    <property type="match status" value="1"/>
</dbReference>
<reference evidence="2" key="1">
    <citation type="journal article" date="2022" name="Front. Microbiol.">
        <title>New perspectives on an old grouping: The genomic and phenotypic variability of Oxalobacter formigenes and the implications for calcium oxalate stone prevention.</title>
        <authorList>
            <person name="Chmiel J.A."/>
            <person name="Carr C."/>
            <person name="Stuivenberg G.A."/>
            <person name="Venema R."/>
            <person name="Chanyi R.M."/>
            <person name="Al K.F."/>
            <person name="Giguere D."/>
            <person name="Say H."/>
            <person name="Akouris P.P."/>
            <person name="Dominguez Romero S.A."/>
            <person name="Kwong A."/>
            <person name="Tai V."/>
            <person name="Koval S.F."/>
            <person name="Razvi H."/>
            <person name="Bjazevic J."/>
            <person name="Burton J.P."/>
        </authorList>
    </citation>
    <scope>NUCLEOTIDE SEQUENCE</scope>
    <source>
        <strain evidence="2">WoOx3</strain>
    </source>
</reference>
<dbReference type="AlphaFoldDB" id="A0A9E9P3N2"/>
<dbReference type="Proteomes" id="UP001156215">
    <property type="component" value="Chromosome"/>
</dbReference>
<dbReference type="SMART" id="SM00267">
    <property type="entry name" value="GGDEF"/>
    <property type="match status" value="1"/>
</dbReference>